<organism evidence="1 2">
    <name type="scientific">Epilithonimonas ginsengisoli</name>
    <dbReference type="NCBI Taxonomy" id="1245592"/>
    <lineage>
        <taxon>Bacteria</taxon>
        <taxon>Pseudomonadati</taxon>
        <taxon>Bacteroidota</taxon>
        <taxon>Flavobacteriia</taxon>
        <taxon>Flavobacteriales</taxon>
        <taxon>Weeksellaceae</taxon>
        <taxon>Chryseobacterium group</taxon>
        <taxon>Epilithonimonas</taxon>
    </lineage>
</organism>
<evidence type="ECO:0008006" key="3">
    <source>
        <dbReference type="Google" id="ProtNLM"/>
    </source>
</evidence>
<name>A0ABU4JIF6_9FLAO</name>
<gene>
    <name evidence="1" type="ORF">NG800_010830</name>
</gene>
<reference evidence="1 2" key="1">
    <citation type="submission" date="2023-11" db="EMBL/GenBank/DDBJ databases">
        <title>First isolation, identification, and characterization of non-pathogenic Epilithonimonas ginsengisoli isolated from diseased farmed rainbow trout (Oncorhynchus mykiss) in Chile.</title>
        <authorList>
            <person name="Miranda C.D."/>
            <person name="Irgang R."/>
            <person name="Concha C."/>
            <person name="Rojas R."/>
            <person name="Avendano R."/>
        </authorList>
    </citation>
    <scope>NUCLEOTIDE SEQUENCE [LARGE SCALE GENOMIC DNA]</scope>
    <source>
        <strain evidence="1 2">FP99</strain>
    </source>
</reference>
<sequence>MDNKPAEKLGESYIKSRLLKYDFEIHSELSYDKDGADFMLTQKLDSDKLHFIRIQSKSRKIKSSTNVRIPKSYIGRNFVLFVYIINEHKEENLFCFLPSDFSIFTEKVSEYTLSITTKKINFLKDNYTFDQDKAEKINAIFAELREKKYISVIIDGIFLQESLIETKKLYAGIWNRDFEEPSLKDLAEKILKYNRFVDHNNDIACYIYISNHHNLEDHILIDPRNSSFNYKGILVKTSITYTSELVAFQIMDDIERFKQSNNILLIANDIIYERFLSDLDVDVKSVIVARLKINERPNEMYVDYKWFDISYPIGLAIGLKPNEL</sequence>
<dbReference type="RefSeq" id="WP_063970357.1">
    <property type="nucleotide sequence ID" value="NZ_JAMXLT020000018.1"/>
</dbReference>
<proteinExistence type="predicted"/>
<comment type="caution">
    <text evidence="1">The sequence shown here is derived from an EMBL/GenBank/DDBJ whole genome shotgun (WGS) entry which is preliminary data.</text>
</comment>
<protein>
    <recommendedName>
        <fullName evidence="3">DUF4365 domain-containing protein</fullName>
    </recommendedName>
</protein>
<accession>A0ABU4JIF6</accession>
<keyword evidence="2" id="KW-1185">Reference proteome</keyword>
<dbReference type="Proteomes" id="UP001204439">
    <property type="component" value="Unassembled WGS sequence"/>
</dbReference>
<dbReference type="EMBL" id="JAMXLT020000018">
    <property type="protein sequence ID" value="MDW8549407.1"/>
    <property type="molecule type" value="Genomic_DNA"/>
</dbReference>
<evidence type="ECO:0000313" key="1">
    <source>
        <dbReference type="EMBL" id="MDW8549407.1"/>
    </source>
</evidence>
<evidence type="ECO:0000313" key="2">
    <source>
        <dbReference type="Proteomes" id="UP001204439"/>
    </source>
</evidence>